<dbReference type="AlphaFoldDB" id="A0A8B6DK65"/>
<comment type="caution">
    <text evidence="2">The sequence shown here is derived from an EMBL/GenBank/DDBJ whole genome shotgun (WGS) entry which is preliminary data.</text>
</comment>
<organism evidence="2 3">
    <name type="scientific">Mytilus galloprovincialis</name>
    <name type="common">Mediterranean mussel</name>
    <dbReference type="NCBI Taxonomy" id="29158"/>
    <lineage>
        <taxon>Eukaryota</taxon>
        <taxon>Metazoa</taxon>
        <taxon>Spiralia</taxon>
        <taxon>Lophotrochozoa</taxon>
        <taxon>Mollusca</taxon>
        <taxon>Bivalvia</taxon>
        <taxon>Autobranchia</taxon>
        <taxon>Pteriomorphia</taxon>
        <taxon>Mytilida</taxon>
        <taxon>Mytiloidea</taxon>
        <taxon>Mytilidae</taxon>
        <taxon>Mytilinae</taxon>
        <taxon>Mytilus</taxon>
    </lineage>
</organism>
<protein>
    <submittedName>
        <fullName evidence="2">Uncharacterized protein</fullName>
    </submittedName>
</protein>
<feature type="compositionally biased region" description="Basic residues" evidence="1">
    <location>
        <begin position="1"/>
        <end position="19"/>
    </location>
</feature>
<reference evidence="2" key="1">
    <citation type="submission" date="2018-11" db="EMBL/GenBank/DDBJ databases">
        <authorList>
            <person name="Alioto T."/>
            <person name="Alioto T."/>
        </authorList>
    </citation>
    <scope>NUCLEOTIDE SEQUENCE</scope>
</reference>
<proteinExistence type="predicted"/>
<name>A0A8B6DK65_MYTGA</name>
<gene>
    <name evidence="2" type="ORF">MGAL_10B007267</name>
</gene>
<keyword evidence="3" id="KW-1185">Reference proteome</keyword>
<evidence type="ECO:0000256" key="1">
    <source>
        <dbReference type="SAM" id="MobiDB-lite"/>
    </source>
</evidence>
<dbReference type="Proteomes" id="UP000596742">
    <property type="component" value="Unassembled WGS sequence"/>
</dbReference>
<evidence type="ECO:0000313" key="3">
    <source>
        <dbReference type="Proteomes" id="UP000596742"/>
    </source>
</evidence>
<dbReference type="OrthoDB" id="6102587at2759"/>
<sequence>MPKLRKRRDVPSQRKRKKVQSTDLHNDHSYSMPNEDIVQLCLKEEVEVRGERIDPDFTLYTAEPVEDIECTSLTYQEEVAIDMIEETECVTSSYTDPFDKLKQDVVQSGCISSPYVLDTTSDSIKIMLLYPSAERISVKLNVMINRDFFAKVFVHRIQLSQDHDLWIGLPRIFDSVKHIQPLLMKLQSYSVCTGNFEADLMAFIPVGTSVESAEGSALCSVMSVSTKKKKDEIFF</sequence>
<feature type="region of interest" description="Disordered" evidence="1">
    <location>
        <begin position="1"/>
        <end position="31"/>
    </location>
</feature>
<evidence type="ECO:0000313" key="2">
    <source>
        <dbReference type="EMBL" id="VDI21533.1"/>
    </source>
</evidence>
<dbReference type="EMBL" id="UYJE01003687">
    <property type="protein sequence ID" value="VDI21533.1"/>
    <property type="molecule type" value="Genomic_DNA"/>
</dbReference>
<accession>A0A8B6DK65</accession>